<reference evidence="5" key="1">
    <citation type="submission" date="2021-02" db="EMBL/GenBank/DDBJ databases">
        <authorList>
            <person name="Nowell W R."/>
        </authorList>
    </citation>
    <scope>NUCLEOTIDE SEQUENCE</scope>
</reference>
<protein>
    <submittedName>
        <fullName evidence="5">Uncharacterized protein</fullName>
    </submittedName>
</protein>
<dbReference type="AlphaFoldDB" id="A0A819NKH9"/>
<evidence type="ECO:0000313" key="3">
    <source>
        <dbReference type="EMBL" id="CAF1480295.1"/>
    </source>
</evidence>
<evidence type="ECO:0000313" key="2">
    <source>
        <dbReference type="EMBL" id="CAF1429764.1"/>
    </source>
</evidence>
<dbReference type="Proteomes" id="UP000663874">
    <property type="component" value="Unassembled WGS sequence"/>
</dbReference>
<sequence length="225" mass="25919">MDFDDQNGTPNQLNPLEQTISSLNNTNDFFSTGQEPTEEVFNEELILDETSREYLKFGFKKVAKKNDYIRIEEIGDAFRHAGQNPPEDVIKDMIEKATALKKLNQNQMNEDDFNDQLSYPDFLTIVHEYWYPIDQDRVRLEEAFDILDPKHTAKLLLDDFTNLLRNCDWAEDEIELILSQVSCGDGYFLYDDLIKLLLSPVELPKKKSAKAKSGKPKSSAKKKSA</sequence>
<accession>A0A819NKH9</accession>
<dbReference type="EMBL" id="CAJOAX010006995">
    <property type="protein sequence ID" value="CAF3997435.1"/>
    <property type="molecule type" value="Genomic_DNA"/>
</dbReference>
<evidence type="ECO:0000313" key="6">
    <source>
        <dbReference type="Proteomes" id="UP000663823"/>
    </source>
</evidence>
<dbReference type="EMBL" id="CAJOBE010005115">
    <property type="protein sequence ID" value="CAF3961149.1"/>
    <property type="molecule type" value="Genomic_DNA"/>
</dbReference>
<name>A0A819NKH9_9BILA</name>
<evidence type="ECO:0000256" key="1">
    <source>
        <dbReference type="SAM" id="MobiDB-lite"/>
    </source>
</evidence>
<feature type="compositionally biased region" description="Basic residues" evidence="1">
    <location>
        <begin position="206"/>
        <end position="225"/>
    </location>
</feature>
<dbReference type="EMBL" id="CAJNOO010005767">
    <property type="protein sequence ID" value="CAF1429764.1"/>
    <property type="molecule type" value="Genomic_DNA"/>
</dbReference>
<dbReference type="Proteomes" id="UP000663882">
    <property type="component" value="Unassembled WGS sequence"/>
</dbReference>
<evidence type="ECO:0000313" key="4">
    <source>
        <dbReference type="EMBL" id="CAF3961149.1"/>
    </source>
</evidence>
<gene>
    <name evidence="4" type="ORF">FNK824_LOCUS23785</name>
    <name evidence="5" type="ORF">OTI717_LOCUS28819</name>
    <name evidence="2" type="ORF">RFH988_LOCUS35895</name>
    <name evidence="3" type="ORF">SEV965_LOCUS35063</name>
</gene>
<dbReference type="EMBL" id="CAJNOU010005505">
    <property type="protein sequence ID" value="CAF1480295.1"/>
    <property type="molecule type" value="Genomic_DNA"/>
</dbReference>
<proteinExistence type="predicted"/>
<evidence type="ECO:0000313" key="5">
    <source>
        <dbReference type="EMBL" id="CAF3997435.1"/>
    </source>
</evidence>
<dbReference type="Gene3D" id="1.10.238.10">
    <property type="entry name" value="EF-hand"/>
    <property type="match status" value="1"/>
</dbReference>
<dbReference type="InterPro" id="IPR011992">
    <property type="entry name" value="EF-hand-dom_pair"/>
</dbReference>
<feature type="region of interest" description="Disordered" evidence="1">
    <location>
        <begin position="205"/>
        <end position="225"/>
    </location>
</feature>
<dbReference type="OrthoDB" id="10021103at2759"/>
<organism evidence="5 6">
    <name type="scientific">Rotaria sordida</name>
    <dbReference type="NCBI Taxonomy" id="392033"/>
    <lineage>
        <taxon>Eukaryota</taxon>
        <taxon>Metazoa</taxon>
        <taxon>Spiralia</taxon>
        <taxon>Gnathifera</taxon>
        <taxon>Rotifera</taxon>
        <taxon>Eurotatoria</taxon>
        <taxon>Bdelloidea</taxon>
        <taxon>Philodinida</taxon>
        <taxon>Philodinidae</taxon>
        <taxon>Rotaria</taxon>
    </lineage>
</organism>
<dbReference type="SUPFAM" id="SSF47473">
    <property type="entry name" value="EF-hand"/>
    <property type="match status" value="1"/>
</dbReference>
<dbReference type="Proteomes" id="UP000663823">
    <property type="component" value="Unassembled WGS sequence"/>
</dbReference>
<dbReference type="Proteomes" id="UP000663889">
    <property type="component" value="Unassembled WGS sequence"/>
</dbReference>
<comment type="caution">
    <text evidence="5">The sequence shown here is derived from an EMBL/GenBank/DDBJ whole genome shotgun (WGS) entry which is preliminary data.</text>
</comment>